<proteinExistence type="predicted"/>
<name>A0AC61NDG5_9BACT</name>
<accession>A0AC61NDG5</accession>
<gene>
    <name evidence="1" type="ORF">K4L44_13620</name>
</gene>
<protein>
    <submittedName>
        <fullName evidence="1">Group III truncated hemoglobin</fullName>
    </submittedName>
</protein>
<evidence type="ECO:0000313" key="2">
    <source>
        <dbReference type="Proteomes" id="UP000826212"/>
    </source>
</evidence>
<dbReference type="Proteomes" id="UP000826212">
    <property type="component" value="Chromosome"/>
</dbReference>
<organism evidence="1 2">
    <name type="scientific">Halosquirtibacter laminarini</name>
    <dbReference type="NCBI Taxonomy" id="3374600"/>
    <lineage>
        <taxon>Bacteria</taxon>
        <taxon>Pseudomonadati</taxon>
        <taxon>Bacteroidota</taxon>
        <taxon>Bacteroidia</taxon>
        <taxon>Marinilabiliales</taxon>
        <taxon>Prolixibacteraceae</taxon>
        <taxon>Halosquirtibacter</taxon>
    </lineage>
</organism>
<evidence type="ECO:0000313" key="1">
    <source>
        <dbReference type="EMBL" id="QZE13601.1"/>
    </source>
</evidence>
<dbReference type="EMBL" id="CP081303">
    <property type="protein sequence ID" value="QZE13601.1"/>
    <property type="molecule type" value="Genomic_DNA"/>
</dbReference>
<keyword evidence="2" id="KW-1185">Reference proteome</keyword>
<reference evidence="1" key="1">
    <citation type="submission" date="2021-08" db="EMBL/GenBank/DDBJ databases">
        <title>Novel anaerobic bacterium isolated from sea squirt in East Sea, Republic of Korea.</title>
        <authorList>
            <person name="Nguyen T.H."/>
            <person name="Li Z."/>
            <person name="Lee Y.-J."/>
            <person name="Ko J."/>
            <person name="Kim S.-G."/>
        </authorList>
    </citation>
    <scope>NUCLEOTIDE SEQUENCE</scope>
    <source>
        <strain evidence="1">KCTC 25031</strain>
    </source>
</reference>
<sequence length="123" mass="14769">MKRDIENTQDITLLVETFYRDLCKISEMDNLYNEVIKIDWETHIPIMVRFWGSLVLREGGYRGNILSHHHHVMEKYPLTQEMFHTWENCFLETLNRLFQGPNSDKTKKRVRAMSQSLIKKLDI</sequence>